<organism evidence="2 3">
    <name type="scientific">Odoribacter splanchnicus</name>
    <dbReference type="NCBI Taxonomy" id="28118"/>
    <lineage>
        <taxon>Bacteria</taxon>
        <taxon>Pseudomonadati</taxon>
        <taxon>Bacteroidota</taxon>
        <taxon>Bacteroidia</taxon>
        <taxon>Bacteroidales</taxon>
        <taxon>Odoribacteraceae</taxon>
        <taxon>Odoribacter</taxon>
    </lineage>
</organism>
<reference evidence="2 3" key="1">
    <citation type="submission" date="2018-08" db="EMBL/GenBank/DDBJ databases">
        <title>A genome reference for cultivated species of the human gut microbiota.</title>
        <authorList>
            <person name="Zou Y."/>
            <person name="Xue W."/>
            <person name="Luo G."/>
        </authorList>
    </citation>
    <scope>NUCLEOTIDE SEQUENCE [LARGE SCALE GENOMIC DNA]</scope>
    <source>
        <strain evidence="2 3">AF16-14</strain>
    </source>
</reference>
<sequence>MKNLLFLLLILVGCVSCEKEIDTYEGGSGIYFADGGLFSDTLRVAWGLKNSDVKKQSIQLKVCLYGNTADYDRKFNIEIYSDTDTLSAIEGVDFKAFDTEYVIPANQAEAFIDIDLLRTEDLVKHPKRFVVKLIENPELQFIYTREVAVQIDSVNFKMRDIDYQRVIVMNENFPMPAWWYVYGTKYFGVWTQKKSSLICDVMGIDREDFVGTKLTEGYLKFVGKYMHRWLQDNPHTDEDGKPMEMGEASKG</sequence>
<comment type="caution">
    <text evidence="2">The sequence shown here is derived from an EMBL/GenBank/DDBJ whole genome shotgun (WGS) entry which is preliminary data.</text>
</comment>
<gene>
    <name evidence="2" type="ORF">DWW57_11015</name>
    <name evidence="1" type="ORF">PN645_14215</name>
</gene>
<accession>A0A412TPV4</accession>
<dbReference type="RefSeq" id="WP_046402790.1">
    <property type="nucleotide sequence ID" value="NZ_CABJFF010000018.1"/>
</dbReference>
<evidence type="ECO:0000313" key="2">
    <source>
        <dbReference type="EMBL" id="RGU55816.1"/>
    </source>
</evidence>
<dbReference type="EMBL" id="JAQMRD010000020">
    <property type="protein sequence ID" value="MDB9224155.1"/>
    <property type="molecule type" value="Genomic_DNA"/>
</dbReference>
<name>A0A412TPV4_9BACT</name>
<evidence type="ECO:0000313" key="3">
    <source>
        <dbReference type="Proteomes" id="UP000284243"/>
    </source>
</evidence>
<dbReference type="InterPro" id="IPR032299">
    <property type="entry name" value="DUF4843"/>
</dbReference>
<reference evidence="1" key="2">
    <citation type="submission" date="2023-01" db="EMBL/GenBank/DDBJ databases">
        <title>Human gut microbiome strain richness.</title>
        <authorList>
            <person name="Chen-Liaw A."/>
        </authorList>
    </citation>
    <scope>NUCLEOTIDE SEQUENCE</scope>
    <source>
        <strain evidence="1">RTP21484st1_B7_RTP21484_190118</strain>
    </source>
</reference>
<dbReference type="AlphaFoldDB" id="A0A412TPV4"/>
<dbReference type="Proteomes" id="UP000284243">
    <property type="component" value="Unassembled WGS sequence"/>
</dbReference>
<protein>
    <submittedName>
        <fullName evidence="2">DUF4843 domain-containing protein</fullName>
    </submittedName>
</protein>
<evidence type="ECO:0000313" key="1">
    <source>
        <dbReference type="EMBL" id="MDB9224155.1"/>
    </source>
</evidence>
<dbReference type="Proteomes" id="UP001212263">
    <property type="component" value="Unassembled WGS sequence"/>
</dbReference>
<dbReference type="EMBL" id="QRYC01000014">
    <property type="protein sequence ID" value="RGU55816.1"/>
    <property type="molecule type" value="Genomic_DNA"/>
</dbReference>
<dbReference type="Pfam" id="PF16132">
    <property type="entry name" value="DUF4843"/>
    <property type="match status" value="1"/>
</dbReference>
<proteinExistence type="predicted"/>